<dbReference type="OrthoDB" id="678526at2759"/>
<dbReference type="Gramene" id="KQJ82550">
    <property type="protein sequence ID" value="KQJ82550"/>
    <property type="gene ID" value="BRADI_5g09617v3"/>
</dbReference>
<keyword evidence="5" id="KW-1185">Reference proteome</keyword>
<dbReference type="OMA" id="TECLCAV"/>
<dbReference type="InterPro" id="IPR016140">
    <property type="entry name" value="Bifunc_inhib/LTP/seed_store"/>
</dbReference>
<protein>
    <recommendedName>
        <fullName evidence="2">Bifunctional inhibitor/plant lipid transfer protein/seed storage helical domain-containing protein</fullName>
    </recommendedName>
</protein>
<dbReference type="GO" id="GO:0005504">
    <property type="term" value="F:fatty acid binding"/>
    <property type="evidence" value="ECO:0007669"/>
    <property type="project" value="InterPro"/>
</dbReference>
<keyword evidence="1" id="KW-0732">Signal</keyword>
<dbReference type="EnsemblPlants" id="KQJ82550">
    <property type="protein sequence ID" value="KQJ82550"/>
    <property type="gene ID" value="BRADI_5g09617v3"/>
</dbReference>
<dbReference type="SUPFAM" id="SSF47699">
    <property type="entry name" value="Bifunctional inhibitor/lipid-transfer protein/seed storage 2S albumin"/>
    <property type="match status" value="1"/>
</dbReference>
<name>I1IXK8_BRADI</name>
<accession>I1IXK8</accession>
<organism evidence="3">
    <name type="scientific">Brachypodium distachyon</name>
    <name type="common">Purple false brome</name>
    <name type="synonym">Trachynia distachya</name>
    <dbReference type="NCBI Taxonomy" id="15368"/>
    <lineage>
        <taxon>Eukaryota</taxon>
        <taxon>Viridiplantae</taxon>
        <taxon>Streptophyta</taxon>
        <taxon>Embryophyta</taxon>
        <taxon>Tracheophyta</taxon>
        <taxon>Spermatophyta</taxon>
        <taxon>Magnoliopsida</taxon>
        <taxon>Liliopsida</taxon>
        <taxon>Poales</taxon>
        <taxon>Poaceae</taxon>
        <taxon>BOP clade</taxon>
        <taxon>Pooideae</taxon>
        <taxon>Stipodae</taxon>
        <taxon>Brachypodieae</taxon>
        <taxon>Brachypodium</taxon>
    </lineage>
</organism>
<dbReference type="AlphaFoldDB" id="I1IXK8"/>
<reference evidence="4" key="3">
    <citation type="submission" date="2018-08" db="UniProtKB">
        <authorList>
            <consortium name="EnsemblPlants"/>
        </authorList>
    </citation>
    <scope>IDENTIFICATION</scope>
    <source>
        <strain evidence="4">cv. Bd21</strain>
    </source>
</reference>
<evidence type="ECO:0000313" key="4">
    <source>
        <dbReference type="EnsemblPlants" id="KQJ82550"/>
    </source>
</evidence>
<feature type="signal peptide" evidence="1">
    <location>
        <begin position="1"/>
        <end position="22"/>
    </location>
</feature>
<dbReference type="Gene3D" id="1.10.110.10">
    <property type="entry name" value="Plant lipid-transfer and hydrophobic proteins"/>
    <property type="match status" value="1"/>
</dbReference>
<dbReference type="InterPro" id="IPR036312">
    <property type="entry name" value="Bifun_inhib/LTP/seed_sf"/>
</dbReference>
<dbReference type="Proteomes" id="UP000008810">
    <property type="component" value="Chromosome 5"/>
</dbReference>
<feature type="chain" id="PRO_5014095665" description="Bifunctional inhibitor/plant lipid transfer protein/seed storage helical domain-containing protein" evidence="1">
    <location>
        <begin position="23"/>
        <end position="118"/>
    </location>
</feature>
<dbReference type="PANTHER" id="PTHR33122:SF57">
    <property type="entry name" value="BIFUNCTIONAL INHIBITOR_PLANT LIPID TRANSFER PROTEIN_SEED STORAGE HELICAL DOMAIN-CONTAINING PROTEIN"/>
    <property type="match status" value="1"/>
</dbReference>
<proteinExistence type="predicted"/>
<evidence type="ECO:0000259" key="2">
    <source>
        <dbReference type="SMART" id="SM00499"/>
    </source>
</evidence>
<dbReference type="STRING" id="15368.I1IXK8"/>
<reference evidence="3 4" key="1">
    <citation type="journal article" date="2010" name="Nature">
        <title>Genome sequencing and analysis of the model grass Brachypodium distachyon.</title>
        <authorList>
            <consortium name="International Brachypodium Initiative"/>
        </authorList>
    </citation>
    <scope>NUCLEOTIDE SEQUENCE [LARGE SCALE GENOMIC DNA]</scope>
    <source>
        <strain evidence="3 4">Bd21</strain>
    </source>
</reference>
<dbReference type="GeneID" id="100842090"/>
<sequence>MRCLSVLALVLALAAAARLVEGAGECGATPADQMALKLAPCLTAAKDPEASPSKSCCAAVVDIWGHSTECLCAVLLSNTLKRFGVKVEVAITIPKRCNIANRPIGYKCGDYTLPSLQD</sequence>
<evidence type="ECO:0000313" key="3">
    <source>
        <dbReference type="EMBL" id="KQJ82550.1"/>
    </source>
</evidence>
<dbReference type="HOGENOM" id="CLU_145701_1_0_1"/>
<gene>
    <name evidence="4" type="primary">LOC100842090</name>
    <name evidence="3" type="ORF">BRADI_5g09617v3</name>
</gene>
<dbReference type="CDD" id="cd00010">
    <property type="entry name" value="AAI_LTSS"/>
    <property type="match status" value="1"/>
</dbReference>
<dbReference type="EMBL" id="CM000884">
    <property type="protein sequence ID" value="KQJ82550.1"/>
    <property type="molecule type" value="Genomic_DNA"/>
</dbReference>
<evidence type="ECO:0000256" key="1">
    <source>
        <dbReference type="SAM" id="SignalP"/>
    </source>
</evidence>
<dbReference type="GO" id="GO:0009627">
    <property type="term" value="P:systemic acquired resistance"/>
    <property type="evidence" value="ECO:0007669"/>
    <property type="project" value="InterPro"/>
</dbReference>
<dbReference type="SMART" id="SM00499">
    <property type="entry name" value="AAI"/>
    <property type="match status" value="1"/>
</dbReference>
<dbReference type="eggNOG" id="ENOG502S1QA">
    <property type="taxonomic scope" value="Eukaryota"/>
</dbReference>
<feature type="domain" description="Bifunctional inhibitor/plant lipid transfer protein/seed storage helical" evidence="2">
    <location>
        <begin position="26"/>
        <end position="108"/>
    </location>
</feature>
<dbReference type="InterPro" id="IPR039265">
    <property type="entry name" value="DIR1-like"/>
</dbReference>
<reference evidence="3" key="2">
    <citation type="submission" date="2017-06" db="EMBL/GenBank/DDBJ databases">
        <title>WGS assembly of Brachypodium distachyon.</title>
        <authorList>
            <consortium name="The International Brachypodium Initiative"/>
            <person name="Lucas S."/>
            <person name="Harmon-Smith M."/>
            <person name="Lail K."/>
            <person name="Tice H."/>
            <person name="Grimwood J."/>
            <person name="Bruce D."/>
            <person name="Barry K."/>
            <person name="Shu S."/>
            <person name="Lindquist E."/>
            <person name="Wang M."/>
            <person name="Pitluck S."/>
            <person name="Vogel J.P."/>
            <person name="Garvin D.F."/>
            <person name="Mockler T.C."/>
            <person name="Schmutz J."/>
            <person name="Rokhsar D."/>
            <person name="Bevan M.W."/>
        </authorList>
    </citation>
    <scope>NUCLEOTIDE SEQUENCE</scope>
    <source>
        <strain evidence="3">Bd21</strain>
    </source>
</reference>
<dbReference type="PANTHER" id="PTHR33122">
    <property type="entry name" value="LIPID BINDING PROTEIN-RELATED"/>
    <property type="match status" value="1"/>
</dbReference>
<dbReference type="Pfam" id="PF14368">
    <property type="entry name" value="LTP_2"/>
    <property type="match status" value="1"/>
</dbReference>
<dbReference type="RefSeq" id="XP_003579714.1">
    <property type="nucleotide sequence ID" value="XM_003579666.4"/>
</dbReference>
<dbReference type="KEGG" id="bdi:100842090"/>
<evidence type="ECO:0000313" key="5">
    <source>
        <dbReference type="Proteomes" id="UP000008810"/>
    </source>
</evidence>